<evidence type="ECO:0000313" key="2">
    <source>
        <dbReference type="EMBL" id="KAK4118299.1"/>
    </source>
</evidence>
<organism evidence="2 3">
    <name type="scientific">Parathielavia appendiculata</name>
    <dbReference type="NCBI Taxonomy" id="2587402"/>
    <lineage>
        <taxon>Eukaryota</taxon>
        <taxon>Fungi</taxon>
        <taxon>Dikarya</taxon>
        <taxon>Ascomycota</taxon>
        <taxon>Pezizomycotina</taxon>
        <taxon>Sordariomycetes</taxon>
        <taxon>Sordariomycetidae</taxon>
        <taxon>Sordariales</taxon>
        <taxon>Chaetomiaceae</taxon>
        <taxon>Parathielavia</taxon>
    </lineage>
</organism>
<dbReference type="RefSeq" id="XP_062642072.1">
    <property type="nucleotide sequence ID" value="XM_062795835.1"/>
</dbReference>
<comment type="caution">
    <text evidence="2">The sequence shown here is derived from an EMBL/GenBank/DDBJ whole genome shotgun (WGS) entry which is preliminary data.</text>
</comment>
<dbReference type="GeneID" id="87832603"/>
<accession>A0AAN6YZD6</accession>
<gene>
    <name evidence="2" type="ORF">N657DRAFT_675632</name>
</gene>
<feature type="region of interest" description="Disordered" evidence="1">
    <location>
        <begin position="443"/>
        <end position="480"/>
    </location>
</feature>
<sequence length="480" mass="55389">MNNQGGLSGAHIWSSRNVGGHINFRFMRRPIGWLKKLEDDVYKIRSPEIENNQQWTRSPLEFNSRCWLHAEMAPNGDPEEYERELKRWYPVLSQSYVVDEERERTLFYEHKETGEQVKVVDYHRWTVYSDGSYDEYNILDALDDRRKPQDQNKPTADRPEFTADMPADGQPLTEGVEFTIDSAWQDDLDAIWAGERGIPCLIKREEDRPGLKYSEFLTLNETPFSKSTFLKGTDTSQYRVIHGTGVDNFTNWVWLYRRARANGETSTNPSSEYHGPCIVLLAKIKWRVEHNHHYKYDEDGKLFGVDPAGSKTTLLDDNSNPVDAEWMYFTPLSSPEVHHTRPTKAESNGRPLEFPDIRFDSDISRWTQWDVYHAKKNADGVLGEFEPKSRYDRWFRTILEGSEDIMKNRMEREINPELHLLLNEARAEFGGVKFRPKEAPGMFKPLSKGDSFTRGTTRGGRGGNSGVFLGARGNRGGSST</sequence>
<feature type="compositionally biased region" description="Basic and acidic residues" evidence="1">
    <location>
        <begin position="142"/>
        <end position="161"/>
    </location>
</feature>
<proteinExistence type="predicted"/>
<evidence type="ECO:0000256" key="1">
    <source>
        <dbReference type="SAM" id="MobiDB-lite"/>
    </source>
</evidence>
<dbReference type="Proteomes" id="UP001302602">
    <property type="component" value="Unassembled WGS sequence"/>
</dbReference>
<reference evidence="2" key="2">
    <citation type="submission" date="2023-05" db="EMBL/GenBank/DDBJ databases">
        <authorList>
            <consortium name="Lawrence Berkeley National Laboratory"/>
            <person name="Steindorff A."/>
            <person name="Hensen N."/>
            <person name="Bonometti L."/>
            <person name="Westerberg I."/>
            <person name="Brannstrom I.O."/>
            <person name="Guillou S."/>
            <person name="Cros-Aarteil S."/>
            <person name="Calhoun S."/>
            <person name="Haridas S."/>
            <person name="Kuo A."/>
            <person name="Mondo S."/>
            <person name="Pangilinan J."/>
            <person name="Riley R."/>
            <person name="Labutti K."/>
            <person name="Andreopoulos B."/>
            <person name="Lipzen A."/>
            <person name="Chen C."/>
            <person name="Yanf M."/>
            <person name="Daum C."/>
            <person name="Ng V."/>
            <person name="Clum A."/>
            <person name="Ohm R."/>
            <person name="Martin F."/>
            <person name="Silar P."/>
            <person name="Natvig D."/>
            <person name="Lalanne C."/>
            <person name="Gautier V."/>
            <person name="Ament-Velasquez S.L."/>
            <person name="Kruys A."/>
            <person name="Hutchinson M.I."/>
            <person name="Powell A.J."/>
            <person name="Barry K."/>
            <person name="Miller A.N."/>
            <person name="Grigoriev I.V."/>
            <person name="Debuchy R."/>
            <person name="Gladieux P."/>
            <person name="Thoren M.H."/>
            <person name="Johannesson H."/>
        </authorList>
    </citation>
    <scope>NUCLEOTIDE SEQUENCE</scope>
    <source>
        <strain evidence="2">CBS 731.68</strain>
    </source>
</reference>
<keyword evidence="3" id="KW-1185">Reference proteome</keyword>
<dbReference type="AlphaFoldDB" id="A0AAN6YZD6"/>
<reference evidence="2" key="1">
    <citation type="journal article" date="2023" name="Mol. Phylogenet. Evol.">
        <title>Genome-scale phylogeny and comparative genomics of the fungal order Sordariales.</title>
        <authorList>
            <person name="Hensen N."/>
            <person name="Bonometti L."/>
            <person name="Westerberg I."/>
            <person name="Brannstrom I.O."/>
            <person name="Guillou S."/>
            <person name="Cros-Aarteil S."/>
            <person name="Calhoun S."/>
            <person name="Haridas S."/>
            <person name="Kuo A."/>
            <person name="Mondo S."/>
            <person name="Pangilinan J."/>
            <person name="Riley R."/>
            <person name="LaButti K."/>
            <person name="Andreopoulos B."/>
            <person name="Lipzen A."/>
            <person name="Chen C."/>
            <person name="Yan M."/>
            <person name="Daum C."/>
            <person name="Ng V."/>
            <person name="Clum A."/>
            <person name="Steindorff A."/>
            <person name="Ohm R.A."/>
            <person name="Martin F."/>
            <person name="Silar P."/>
            <person name="Natvig D.O."/>
            <person name="Lalanne C."/>
            <person name="Gautier V."/>
            <person name="Ament-Velasquez S.L."/>
            <person name="Kruys A."/>
            <person name="Hutchinson M.I."/>
            <person name="Powell A.J."/>
            <person name="Barry K."/>
            <person name="Miller A.N."/>
            <person name="Grigoriev I.V."/>
            <person name="Debuchy R."/>
            <person name="Gladieux P."/>
            <person name="Hiltunen Thoren M."/>
            <person name="Johannesson H."/>
        </authorList>
    </citation>
    <scope>NUCLEOTIDE SEQUENCE</scope>
    <source>
        <strain evidence="2">CBS 731.68</strain>
    </source>
</reference>
<dbReference type="EMBL" id="MU853273">
    <property type="protein sequence ID" value="KAK4118299.1"/>
    <property type="molecule type" value="Genomic_DNA"/>
</dbReference>
<evidence type="ECO:0000313" key="3">
    <source>
        <dbReference type="Proteomes" id="UP001302602"/>
    </source>
</evidence>
<name>A0AAN6YZD6_9PEZI</name>
<protein>
    <submittedName>
        <fullName evidence="2">Uncharacterized protein</fullName>
    </submittedName>
</protein>
<feature type="region of interest" description="Disordered" evidence="1">
    <location>
        <begin position="141"/>
        <end position="169"/>
    </location>
</feature>